<evidence type="ECO:0000313" key="1">
    <source>
        <dbReference type="EMBL" id="CAK5102834.1"/>
    </source>
</evidence>
<name>A0ACB1ASI4_MELEN</name>
<dbReference type="EMBL" id="CAVMJV010000113">
    <property type="protein sequence ID" value="CAK5102834.1"/>
    <property type="molecule type" value="Genomic_DNA"/>
</dbReference>
<reference evidence="1" key="1">
    <citation type="submission" date="2023-11" db="EMBL/GenBank/DDBJ databases">
        <authorList>
            <person name="Poullet M."/>
        </authorList>
    </citation>
    <scope>NUCLEOTIDE SEQUENCE</scope>
    <source>
        <strain evidence="1">E1834</strain>
    </source>
</reference>
<protein>
    <submittedName>
        <fullName evidence="1">Uncharacterized protein</fullName>
    </submittedName>
</protein>
<gene>
    <name evidence="1" type="ORF">MENTE1834_LOCUS42619</name>
</gene>
<evidence type="ECO:0000313" key="2">
    <source>
        <dbReference type="Proteomes" id="UP001497535"/>
    </source>
</evidence>
<sequence length="125" mass="14181">MQKQTSFNFMKYLGKEGIRLPPISPAPLAVDGIERVRFRPYTAHRDRIKQAIKEFLNPQSVGQTEKKVAPVNSQELALESTPQTELRAAIIEKSDVNFSQESITQQLEKEGRKTSKCIIVFGKFC</sequence>
<proteinExistence type="predicted"/>
<comment type="caution">
    <text evidence="1">The sequence shown here is derived from an EMBL/GenBank/DDBJ whole genome shotgun (WGS) entry which is preliminary data.</text>
</comment>
<organism evidence="1 2">
    <name type="scientific">Meloidogyne enterolobii</name>
    <name type="common">Root-knot nematode worm</name>
    <name type="synonym">Meloidogyne mayaguensis</name>
    <dbReference type="NCBI Taxonomy" id="390850"/>
    <lineage>
        <taxon>Eukaryota</taxon>
        <taxon>Metazoa</taxon>
        <taxon>Ecdysozoa</taxon>
        <taxon>Nematoda</taxon>
        <taxon>Chromadorea</taxon>
        <taxon>Rhabditida</taxon>
        <taxon>Tylenchina</taxon>
        <taxon>Tylenchomorpha</taxon>
        <taxon>Tylenchoidea</taxon>
        <taxon>Meloidogynidae</taxon>
        <taxon>Meloidogyninae</taxon>
        <taxon>Meloidogyne</taxon>
    </lineage>
</organism>
<keyword evidence="2" id="KW-1185">Reference proteome</keyword>
<accession>A0ACB1ASI4</accession>
<dbReference type="Proteomes" id="UP001497535">
    <property type="component" value="Unassembled WGS sequence"/>
</dbReference>